<reference evidence="2" key="1">
    <citation type="submission" date="2023-02" db="EMBL/GenBank/DDBJ databases">
        <title>Genome sequence of Hyphococcus flavus.</title>
        <authorList>
            <person name="Rong J.-C."/>
            <person name="Zhao Q."/>
            <person name="Yi M."/>
            <person name="Wu J.-Y."/>
        </authorList>
    </citation>
    <scope>NUCLEOTIDE SEQUENCE</scope>
    <source>
        <strain evidence="2">MCCC 1K03223</strain>
    </source>
</reference>
<dbReference type="InterPro" id="IPR005097">
    <property type="entry name" value="Sacchrp_dh_NADP-bd"/>
</dbReference>
<dbReference type="Pfam" id="PF03435">
    <property type="entry name" value="Sacchrp_dh_NADP"/>
    <property type="match status" value="1"/>
</dbReference>
<dbReference type="InterPro" id="IPR036291">
    <property type="entry name" value="NAD(P)-bd_dom_sf"/>
</dbReference>
<proteinExistence type="predicted"/>
<keyword evidence="3" id="KW-1185">Reference proteome</keyword>
<protein>
    <submittedName>
        <fullName evidence="2">Saccharopine dehydrogenase NADP-binding domain-containing protein</fullName>
    </submittedName>
</protein>
<dbReference type="RefSeq" id="WP_274494279.1">
    <property type="nucleotide sequence ID" value="NZ_CP118166.1"/>
</dbReference>
<dbReference type="AlphaFoldDB" id="A0AAE9ZG68"/>
<dbReference type="EMBL" id="CP118166">
    <property type="protein sequence ID" value="WDI32358.1"/>
    <property type="molecule type" value="Genomic_DNA"/>
</dbReference>
<gene>
    <name evidence="2" type="ORF">PUV54_04020</name>
</gene>
<evidence type="ECO:0000313" key="2">
    <source>
        <dbReference type="EMBL" id="WDI32358.1"/>
    </source>
</evidence>
<accession>A0AAE9ZG68</accession>
<dbReference type="Proteomes" id="UP001214043">
    <property type="component" value="Chromosome"/>
</dbReference>
<dbReference type="GO" id="GO:0005886">
    <property type="term" value="C:plasma membrane"/>
    <property type="evidence" value="ECO:0007669"/>
    <property type="project" value="TreeGrafter"/>
</dbReference>
<dbReference type="Gene3D" id="3.40.50.720">
    <property type="entry name" value="NAD(P)-binding Rossmann-like Domain"/>
    <property type="match status" value="1"/>
</dbReference>
<dbReference type="InterPro" id="IPR051276">
    <property type="entry name" value="Saccharopine_DH-like_oxidrdct"/>
</dbReference>
<name>A0AAE9ZG68_9PROT</name>
<evidence type="ECO:0000259" key="1">
    <source>
        <dbReference type="Pfam" id="PF03435"/>
    </source>
</evidence>
<organism evidence="2 3">
    <name type="scientific">Hyphococcus flavus</name>
    <dbReference type="NCBI Taxonomy" id="1866326"/>
    <lineage>
        <taxon>Bacteria</taxon>
        <taxon>Pseudomonadati</taxon>
        <taxon>Pseudomonadota</taxon>
        <taxon>Alphaproteobacteria</taxon>
        <taxon>Parvularculales</taxon>
        <taxon>Parvularculaceae</taxon>
        <taxon>Hyphococcus</taxon>
    </lineage>
</organism>
<dbReference type="GO" id="GO:0009247">
    <property type="term" value="P:glycolipid biosynthetic process"/>
    <property type="evidence" value="ECO:0007669"/>
    <property type="project" value="TreeGrafter"/>
</dbReference>
<dbReference type="SUPFAM" id="SSF51735">
    <property type="entry name" value="NAD(P)-binding Rossmann-fold domains"/>
    <property type="match status" value="1"/>
</dbReference>
<dbReference type="PANTHER" id="PTHR12286">
    <property type="entry name" value="SACCHAROPINE DEHYDROGENASE-LIKE OXIDOREDUCTASE"/>
    <property type="match status" value="1"/>
</dbReference>
<feature type="domain" description="Saccharopine dehydrogenase NADP binding" evidence="1">
    <location>
        <begin position="9"/>
        <end position="141"/>
    </location>
</feature>
<dbReference type="PANTHER" id="PTHR12286:SF5">
    <property type="entry name" value="SACCHAROPINE DEHYDROGENASE-LIKE OXIDOREDUCTASE"/>
    <property type="match status" value="1"/>
</dbReference>
<dbReference type="KEGG" id="hfl:PUV54_04020"/>
<sequence>MTNDREFDVIVWGASGFTGRLVAEYLNRQYGLNSDAPNNVKWAMAGRNAGKLGEVAESIGAGEAPLITAEAGNAKSLGEMARRAKAIVTTVGPYQLYGEPLVAACAAAGTDYVDLSGEPPFMRRMIDTYQDQAAASGARIVHSCGFDSIPFDLGVYYVQKLAREKFGRPASEVKGRVLAVKGGASGGTVASMLATMERIGDPFVRKVMRDPYSLAPDENAARPRQPGGNKPHYDADAKKWVAPFIMAPINTRNVHRSNMLMDYAYGGRFRYSEMMAAPNGPAAYAMAGGMGGFAGALAKPPSRVLLKKTVLPKPGEGPSKAQREAGFYKVLFIARDESGETVSAVVKGDRDPGYGSTSKLIAEAALCLAFDISHEETPGGVSTPAAAMGDKLITRLQEKAGLTFEPAE</sequence>
<evidence type="ECO:0000313" key="3">
    <source>
        <dbReference type="Proteomes" id="UP001214043"/>
    </source>
</evidence>